<dbReference type="OrthoDB" id="10294754at2759"/>
<protein>
    <submittedName>
        <fullName evidence="2">Uncharacterized protein</fullName>
    </submittedName>
</protein>
<feature type="chain" id="PRO_5034551425" evidence="1">
    <location>
        <begin position="17"/>
        <end position="164"/>
    </location>
</feature>
<evidence type="ECO:0000256" key="1">
    <source>
        <dbReference type="SAM" id="SignalP"/>
    </source>
</evidence>
<name>A0A8H7GKR8_9ASCO</name>
<accession>A0A8H7GKR8</accession>
<proteinExistence type="predicted"/>
<evidence type="ECO:0000313" key="2">
    <source>
        <dbReference type="EMBL" id="KAF7999270.1"/>
    </source>
</evidence>
<dbReference type="AlphaFoldDB" id="A0A8H7GKR8"/>
<reference evidence="2" key="1">
    <citation type="submission" date="2020-10" db="EMBL/GenBank/DDBJ databases">
        <title>The Whole-Genome Sequence of Metschnikowia persimmonesis, a Novel Endophytic Yeast Species Isolated from Medicinal Plant Diospyros kaki Thumb.</title>
        <authorList>
            <person name="Rahmat E."/>
            <person name="Kang Y."/>
        </authorList>
    </citation>
    <scope>NUCLEOTIDE SEQUENCE</scope>
    <source>
        <strain evidence="2">KIOM G15050</strain>
    </source>
</reference>
<feature type="signal peptide" evidence="1">
    <location>
        <begin position="1"/>
        <end position="16"/>
    </location>
</feature>
<dbReference type="EMBL" id="JACBPP010000009">
    <property type="protein sequence ID" value="KAF7999270.1"/>
    <property type="molecule type" value="Genomic_DNA"/>
</dbReference>
<comment type="caution">
    <text evidence="2">The sequence shown here is derived from an EMBL/GenBank/DDBJ whole genome shotgun (WGS) entry which is preliminary data.</text>
</comment>
<sequence>MITFLVLFSILNIICGMDNRPEKSSAQYLRMLDEQEDLSQDMSDAVSECSSKYENLSDGSISESSDADFTTSSALVVGLDNWLNPEIIKFIKNLENQELRDLTHSSTLDSPLSTEFDVLHTAGLAELIDPNSGNANLSPNTVISAITKFCLNHTCCYLKNNADS</sequence>
<dbReference type="Proteomes" id="UP000649328">
    <property type="component" value="Unassembled WGS sequence"/>
</dbReference>
<keyword evidence="3" id="KW-1185">Reference proteome</keyword>
<evidence type="ECO:0000313" key="3">
    <source>
        <dbReference type="Proteomes" id="UP000649328"/>
    </source>
</evidence>
<keyword evidence="1" id="KW-0732">Signal</keyword>
<gene>
    <name evidence="2" type="ORF">HF325_005946</name>
</gene>
<organism evidence="2 3">
    <name type="scientific">Metschnikowia pulcherrima</name>
    <dbReference type="NCBI Taxonomy" id="27326"/>
    <lineage>
        <taxon>Eukaryota</taxon>
        <taxon>Fungi</taxon>
        <taxon>Dikarya</taxon>
        <taxon>Ascomycota</taxon>
        <taxon>Saccharomycotina</taxon>
        <taxon>Pichiomycetes</taxon>
        <taxon>Metschnikowiaceae</taxon>
        <taxon>Metschnikowia</taxon>
    </lineage>
</organism>